<comment type="subcellular location">
    <subcellularLocation>
        <location evidence="4 5">Nucleus</location>
    </subcellularLocation>
</comment>
<dbReference type="RefSeq" id="XP_003064448.1">
    <property type="nucleotide sequence ID" value="XM_003064402.1"/>
</dbReference>
<dbReference type="InterPro" id="IPR017970">
    <property type="entry name" value="Homeobox_CS"/>
</dbReference>
<dbReference type="PROSITE" id="PS50071">
    <property type="entry name" value="HOMEOBOX_2"/>
    <property type="match status" value="1"/>
</dbReference>
<keyword evidence="7" id="KW-1133">Transmembrane helix</keyword>
<accession>C1N9G4</accession>
<dbReference type="PROSITE" id="PS00027">
    <property type="entry name" value="HOMEOBOX_1"/>
    <property type="match status" value="1"/>
</dbReference>
<sequence length="155" mass="18112">MTSKAGAIDAAYLSSDDASKRMRRRHFLGEVQRIKARQSGVTEHHKKILEGVYELEPRPPARTEARLARQLDLDVVAVSTWFRTRRRVDKRRDMRFVGILFFLIVFAVLLAVYWRVLLTLVPIRPRWRGERDSLRTSPGASLRPPLAFNPRHRRL</sequence>
<evidence type="ECO:0000256" key="5">
    <source>
        <dbReference type="RuleBase" id="RU000682"/>
    </source>
</evidence>
<evidence type="ECO:0000313" key="9">
    <source>
        <dbReference type="EMBL" id="EEH51353.1"/>
    </source>
</evidence>
<dbReference type="InterPro" id="IPR009057">
    <property type="entry name" value="Homeodomain-like_sf"/>
</dbReference>
<dbReference type="GO" id="GO:0000981">
    <property type="term" value="F:DNA-binding transcription factor activity, RNA polymerase II-specific"/>
    <property type="evidence" value="ECO:0007669"/>
    <property type="project" value="InterPro"/>
</dbReference>
<feature type="domain" description="Homeobox" evidence="8">
    <location>
        <begin position="32"/>
        <end position="92"/>
    </location>
</feature>
<dbReference type="EMBL" id="GG663751">
    <property type="protein sequence ID" value="EEH51353.1"/>
    <property type="molecule type" value="Genomic_DNA"/>
</dbReference>
<evidence type="ECO:0000313" key="10">
    <source>
        <dbReference type="Proteomes" id="UP000001876"/>
    </source>
</evidence>
<dbReference type="SMART" id="SM00389">
    <property type="entry name" value="HOX"/>
    <property type="match status" value="1"/>
</dbReference>
<keyword evidence="7" id="KW-0812">Transmembrane</keyword>
<keyword evidence="10" id="KW-1185">Reference proteome</keyword>
<feature type="transmembrane region" description="Helical" evidence="7">
    <location>
        <begin position="96"/>
        <end position="116"/>
    </location>
</feature>
<dbReference type="AlphaFoldDB" id="C1N9G4"/>
<feature type="DNA-binding region" description="Homeobox" evidence="4">
    <location>
        <begin position="34"/>
        <end position="93"/>
    </location>
</feature>
<reference evidence="9 10" key="1">
    <citation type="journal article" date="2009" name="Science">
        <title>Green evolution and dynamic adaptations revealed by genomes of the marine picoeukaryotes Micromonas.</title>
        <authorList>
            <person name="Worden A.Z."/>
            <person name="Lee J.H."/>
            <person name="Mock T."/>
            <person name="Rouze P."/>
            <person name="Simmons M.P."/>
            <person name="Aerts A.L."/>
            <person name="Allen A.E."/>
            <person name="Cuvelier M.L."/>
            <person name="Derelle E."/>
            <person name="Everett M.V."/>
            <person name="Foulon E."/>
            <person name="Grimwood J."/>
            <person name="Gundlach H."/>
            <person name="Henrissat B."/>
            <person name="Napoli C."/>
            <person name="McDonald S.M."/>
            <person name="Parker M.S."/>
            <person name="Rombauts S."/>
            <person name="Salamov A."/>
            <person name="Von Dassow P."/>
            <person name="Badger J.H."/>
            <person name="Coutinho P.M."/>
            <person name="Demir E."/>
            <person name="Dubchak I."/>
            <person name="Gentemann C."/>
            <person name="Eikrem W."/>
            <person name="Gready J.E."/>
            <person name="John U."/>
            <person name="Lanier W."/>
            <person name="Lindquist E.A."/>
            <person name="Lucas S."/>
            <person name="Mayer K.F."/>
            <person name="Moreau H."/>
            <person name="Not F."/>
            <person name="Otillar R."/>
            <person name="Panaud O."/>
            <person name="Pangilinan J."/>
            <person name="Paulsen I."/>
            <person name="Piegu B."/>
            <person name="Poliakov A."/>
            <person name="Robbens S."/>
            <person name="Schmutz J."/>
            <person name="Toulza E."/>
            <person name="Wyss T."/>
            <person name="Zelensky A."/>
            <person name="Zhou K."/>
            <person name="Armbrust E.V."/>
            <person name="Bhattacharya D."/>
            <person name="Goodenough U.W."/>
            <person name="Van de Peer Y."/>
            <person name="Grigoriev I.V."/>
        </authorList>
    </citation>
    <scope>NUCLEOTIDE SEQUENCE [LARGE SCALE GENOMIC DNA]</scope>
    <source>
        <strain evidence="9 10">CCMP1545</strain>
    </source>
</reference>
<protein>
    <submittedName>
        <fullName evidence="9">Predicted protein</fullName>
    </submittedName>
</protein>
<evidence type="ECO:0000256" key="3">
    <source>
        <dbReference type="ARBA" id="ARBA00023242"/>
    </source>
</evidence>
<evidence type="ECO:0000256" key="2">
    <source>
        <dbReference type="ARBA" id="ARBA00023155"/>
    </source>
</evidence>
<dbReference type="OrthoDB" id="10610198at2759"/>
<dbReference type="InterPro" id="IPR001356">
    <property type="entry name" value="HD"/>
</dbReference>
<dbReference type="GO" id="GO:0003677">
    <property type="term" value="F:DNA binding"/>
    <property type="evidence" value="ECO:0007669"/>
    <property type="project" value="UniProtKB-UniRule"/>
</dbReference>
<evidence type="ECO:0000256" key="6">
    <source>
        <dbReference type="SAM" id="MobiDB-lite"/>
    </source>
</evidence>
<evidence type="ECO:0000256" key="7">
    <source>
        <dbReference type="SAM" id="Phobius"/>
    </source>
</evidence>
<keyword evidence="7" id="KW-0472">Membrane</keyword>
<evidence type="ECO:0000256" key="1">
    <source>
        <dbReference type="ARBA" id="ARBA00023125"/>
    </source>
</evidence>
<dbReference type="Proteomes" id="UP000001876">
    <property type="component" value="Unassembled WGS sequence"/>
</dbReference>
<gene>
    <name evidence="9" type="ORF">MICPUCDRAFT_54495</name>
</gene>
<dbReference type="KEGG" id="mpp:MICPUCDRAFT_54495"/>
<evidence type="ECO:0000259" key="8">
    <source>
        <dbReference type="PROSITE" id="PS50071"/>
    </source>
</evidence>
<proteinExistence type="predicted"/>
<dbReference type="GeneID" id="9690056"/>
<organism evidence="10">
    <name type="scientific">Micromonas pusilla (strain CCMP1545)</name>
    <name type="common">Picoplanktonic green alga</name>
    <dbReference type="NCBI Taxonomy" id="564608"/>
    <lineage>
        <taxon>Eukaryota</taxon>
        <taxon>Viridiplantae</taxon>
        <taxon>Chlorophyta</taxon>
        <taxon>Mamiellophyceae</taxon>
        <taxon>Mamiellales</taxon>
        <taxon>Mamiellaceae</taxon>
        <taxon>Micromonas</taxon>
    </lineage>
</organism>
<keyword evidence="1 4" id="KW-0238">DNA-binding</keyword>
<feature type="region of interest" description="Disordered" evidence="6">
    <location>
        <begin position="130"/>
        <end position="155"/>
    </location>
</feature>
<dbReference type="SUPFAM" id="SSF46689">
    <property type="entry name" value="Homeodomain-like"/>
    <property type="match status" value="1"/>
</dbReference>
<dbReference type="GO" id="GO:0005634">
    <property type="term" value="C:nucleus"/>
    <property type="evidence" value="ECO:0007669"/>
    <property type="project" value="UniProtKB-SubCell"/>
</dbReference>
<keyword evidence="2 4" id="KW-0371">Homeobox</keyword>
<name>C1N9G4_MICPC</name>
<keyword evidence="3 4" id="KW-0539">Nucleus</keyword>
<dbReference type="Pfam" id="PF00046">
    <property type="entry name" value="Homeodomain"/>
    <property type="match status" value="1"/>
</dbReference>
<dbReference type="Gene3D" id="1.10.10.60">
    <property type="entry name" value="Homeodomain-like"/>
    <property type="match status" value="1"/>
</dbReference>
<evidence type="ECO:0000256" key="4">
    <source>
        <dbReference type="PROSITE-ProRule" id="PRU00108"/>
    </source>
</evidence>